<dbReference type="PANTHER" id="PTHR31252:SF11">
    <property type="entry name" value="DUF4419 DOMAIN-CONTAINING PROTEIN"/>
    <property type="match status" value="1"/>
</dbReference>
<name>A0AAV9XPE5_9PEZI</name>
<organism evidence="1 2">
    <name type="scientific">Orbilia ellipsospora</name>
    <dbReference type="NCBI Taxonomy" id="2528407"/>
    <lineage>
        <taxon>Eukaryota</taxon>
        <taxon>Fungi</taxon>
        <taxon>Dikarya</taxon>
        <taxon>Ascomycota</taxon>
        <taxon>Pezizomycotina</taxon>
        <taxon>Orbiliomycetes</taxon>
        <taxon>Orbiliales</taxon>
        <taxon>Orbiliaceae</taxon>
        <taxon>Orbilia</taxon>
    </lineage>
</organism>
<dbReference type="EMBL" id="JAVHJO010000001">
    <property type="protein sequence ID" value="KAK6543675.1"/>
    <property type="molecule type" value="Genomic_DNA"/>
</dbReference>
<evidence type="ECO:0000313" key="1">
    <source>
        <dbReference type="EMBL" id="KAK6543675.1"/>
    </source>
</evidence>
<dbReference type="Proteomes" id="UP001365542">
    <property type="component" value="Unassembled WGS sequence"/>
</dbReference>
<evidence type="ECO:0000313" key="2">
    <source>
        <dbReference type="Proteomes" id="UP001365542"/>
    </source>
</evidence>
<dbReference type="InterPro" id="IPR025533">
    <property type="entry name" value="DUF4419"/>
</dbReference>
<keyword evidence="2" id="KW-1185">Reference proteome</keyword>
<dbReference type="AlphaFoldDB" id="A0AAV9XPE5"/>
<protein>
    <submittedName>
        <fullName evidence="1">Uncharacterized protein</fullName>
    </submittedName>
</protein>
<proteinExistence type="predicted"/>
<accession>A0AAV9XPE5</accession>
<reference evidence="1 2" key="1">
    <citation type="submission" date="2019-10" db="EMBL/GenBank/DDBJ databases">
        <authorList>
            <person name="Palmer J.M."/>
        </authorList>
    </citation>
    <scope>NUCLEOTIDE SEQUENCE [LARGE SCALE GENOMIC DNA]</scope>
    <source>
        <strain evidence="1 2">TWF694</strain>
    </source>
</reference>
<dbReference type="Pfam" id="PF14388">
    <property type="entry name" value="DUF4419"/>
    <property type="match status" value="1"/>
</dbReference>
<comment type="caution">
    <text evidence="1">The sequence shown here is derived from an EMBL/GenBank/DDBJ whole genome shotgun (WGS) entry which is preliminary data.</text>
</comment>
<dbReference type="PANTHER" id="PTHR31252">
    <property type="entry name" value="DUF4419 DOMAIN-CONTAINING PROTEIN"/>
    <property type="match status" value="1"/>
</dbReference>
<gene>
    <name evidence="1" type="ORF">TWF694_000412</name>
</gene>
<sequence>MPVTLTPSTVKPEDYFYKSSRANKPGDILKVPIQRGIPHACKEIFQSTFTENLLNSRHVHPSSSSFVYAAINAYNYHHHLVIRPDDVWITILTQFSIYVNDHAEELRSMFVNHEGQKKLVVQAAGSRYTVDFGALTVAMGRKIEEDVKDPELRSWLIPDFSTTEDNDKIVASVIMMATLQKYYAYGMELCCGLPGVTLMGEKSDWETLLQKLEKLKTFGAETTQFADLLRPILERFVRCFDEPEAEDLKEFWQTIVNRQGGGSGPRYLGGWITAFCFWGSKGVQYNTKIRLWGRDAENLTIDDQVYGLVNDNHVIGGYAHVPVELNDNGAMFDTVMVAGMLAIEARPDVERDEKWEEENEKMKVNGEQYDGPQCSVIQPMAGWFIFDRKDPSPEDIWR</sequence>